<reference evidence="1 2" key="2">
    <citation type="submission" date="2010-03" db="EMBL/GenBank/DDBJ databases">
        <authorList>
            <person name="Pajon A."/>
        </authorList>
    </citation>
    <scope>NUCLEOTIDE SEQUENCE [LARGE SCALE GENOMIC DNA]</scope>
    <source>
        <strain evidence="1 2">XB6B4</strain>
    </source>
</reference>
<sequence length="24" mass="2644">MLNFIKCTGLCAAKLCKVENGMKK</sequence>
<dbReference type="EMBL" id="FP929050">
    <property type="protein sequence ID" value="CBL11105.1"/>
    <property type="molecule type" value="Genomic_DNA"/>
</dbReference>
<evidence type="ECO:0000313" key="1">
    <source>
        <dbReference type="EMBL" id="CBL11105.1"/>
    </source>
</evidence>
<organism evidence="1 2">
    <name type="scientific">Roseburia intestinalis XB6B4</name>
    <dbReference type="NCBI Taxonomy" id="718255"/>
    <lineage>
        <taxon>Bacteria</taxon>
        <taxon>Bacillati</taxon>
        <taxon>Bacillota</taxon>
        <taxon>Clostridia</taxon>
        <taxon>Lachnospirales</taxon>
        <taxon>Lachnospiraceae</taxon>
        <taxon>Roseburia</taxon>
    </lineage>
</organism>
<name>D4KUR5_9FIRM</name>
<dbReference type="KEGG" id="rix:RO1_03130"/>
<dbReference type="Proteomes" id="UP000008953">
    <property type="component" value="Chromosome"/>
</dbReference>
<dbReference type="AlphaFoldDB" id="D4KUR5"/>
<protein>
    <submittedName>
        <fullName evidence="1">Uncharacterized protein</fullName>
    </submittedName>
</protein>
<dbReference type="HOGENOM" id="CLU_3421175_0_0_9"/>
<reference evidence="1 2" key="1">
    <citation type="submission" date="2010-03" db="EMBL/GenBank/DDBJ databases">
        <title>The genome sequence of Roseburia intestinalis XB6B4.</title>
        <authorList>
            <consortium name="metaHIT consortium -- http://www.metahit.eu/"/>
            <person name="Pajon A."/>
            <person name="Turner K."/>
            <person name="Parkhill J."/>
            <person name="Bernalier A."/>
        </authorList>
    </citation>
    <scope>NUCLEOTIDE SEQUENCE [LARGE SCALE GENOMIC DNA]</scope>
    <source>
        <strain evidence="1 2">XB6B4</strain>
    </source>
</reference>
<evidence type="ECO:0000313" key="2">
    <source>
        <dbReference type="Proteomes" id="UP000008953"/>
    </source>
</evidence>
<gene>
    <name evidence="1" type="ORF">RO1_03130</name>
</gene>
<accession>D4KUR5</accession>
<proteinExistence type="predicted"/>